<dbReference type="Proteomes" id="UP000186058">
    <property type="component" value="Unassembled WGS sequence"/>
</dbReference>
<evidence type="ECO:0008006" key="3">
    <source>
        <dbReference type="Google" id="ProtNLM"/>
    </source>
</evidence>
<name>A0ABX3EEQ9_9BACL</name>
<accession>A0ABX3EEQ9</accession>
<dbReference type="Gene3D" id="2.60.40.10">
    <property type="entry name" value="Immunoglobulins"/>
    <property type="match status" value="2"/>
</dbReference>
<keyword evidence="2" id="KW-1185">Reference proteome</keyword>
<protein>
    <recommendedName>
        <fullName evidence="3">Bacterial Ig-like domain-containing protein</fullName>
    </recommendedName>
</protein>
<organism evidence="1 2">
    <name type="scientific">Paenibacillus helianthi</name>
    <dbReference type="NCBI Taxonomy" id="1349432"/>
    <lineage>
        <taxon>Bacteria</taxon>
        <taxon>Bacillati</taxon>
        <taxon>Bacillota</taxon>
        <taxon>Bacilli</taxon>
        <taxon>Bacillales</taxon>
        <taxon>Paenibacillaceae</taxon>
        <taxon>Paenibacillus</taxon>
    </lineage>
</organism>
<evidence type="ECO:0000313" key="1">
    <source>
        <dbReference type="EMBL" id="OKP78416.1"/>
    </source>
</evidence>
<gene>
    <name evidence="1" type="ORF">A3844_29060</name>
</gene>
<sequence>MNDELVGSYGSFNKSVTLKEGANVFTFKATDNLGKSSEPVTKTITFSVGAPVLTLDYTPETTSNKQLTLSGNATDLNDSNPKIYLNDELVGSYGSFYKSVTLAEGSNKFVFKVTNSFGKVTTVEKTVIYTPAPSKE</sequence>
<dbReference type="RefSeq" id="WP_074109383.1">
    <property type="nucleotide sequence ID" value="NZ_LVWI01000098.1"/>
</dbReference>
<evidence type="ECO:0000313" key="2">
    <source>
        <dbReference type="Proteomes" id="UP000186058"/>
    </source>
</evidence>
<dbReference type="EMBL" id="LVWI01000098">
    <property type="protein sequence ID" value="OKP78416.1"/>
    <property type="molecule type" value="Genomic_DNA"/>
</dbReference>
<reference evidence="1 2" key="1">
    <citation type="submission" date="2016-03" db="EMBL/GenBank/DDBJ databases">
        <authorList>
            <person name="Sant'Anna F.H."/>
            <person name="Ambrosini A."/>
            <person name="Souza R."/>
            <person name="Bach E."/>
            <person name="Fernandes G."/>
            <person name="Balsanelli E."/>
            <person name="Baura V.A."/>
            <person name="Souza E.M."/>
            <person name="Passaglia L."/>
        </authorList>
    </citation>
    <scope>NUCLEOTIDE SEQUENCE [LARGE SCALE GENOMIC DNA]</scope>
    <source>
        <strain evidence="1 2">P26E</strain>
    </source>
</reference>
<dbReference type="InterPro" id="IPR013783">
    <property type="entry name" value="Ig-like_fold"/>
</dbReference>
<comment type="caution">
    <text evidence="1">The sequence shown here is derived from an EMBL/GenBank/DDBJ whole genome shotgun (WGS) entry which is preliminary data.</text>
</comment>
<proteinExistence type="predicted"/>